<evidence type="ECO:0000256" key="5">
    <source>
        <dbReference type="SAM" id="MobiDB-lite"/>
    </source>
</evidence>
<dbReference type="Pfam" id="PF25540">
    <property type="entry name" value="DUF7923"/>
    <property type="match status" value="1"/>
</dbReference>
<evidence type="ECO:0000259" key="6">
    <source>
        <dbReference type="PROSITE" id="PS50103"/>
    </source>
</evidence>
<dbReference type="InterPro" id="IPR057683">
    <property type="entry name" value="DUF7923"/>
</dbReference>
<dbReference type="EMBL" id="GL629765">
    <property type="protein sequence ID" value="EFX04029.1"/>
    <property type="molecule type" value="Genomic_DNA"/>
</dbReference>
<feature type="zinc finger region" description="C3H1-type" evidence="4">
    <location>
        <begin position="430"/>
        <end position="458"/>
    </location>
</feature>
<evidence type="ECO:0000256" key="3">
    <source>
        <dbReference type="ARBA" id="ARBA00022833"/>
    </source>
</evidence>
<protein>
    <submittedName>
        <fullName evidence="7">Ccch zinc finger DNA-binding protein</fullName>
    </submittedName>
</protein>
<feature type="compositionally biased region" description="Low complexity" evidence="5">
    <location>
        <begin position="350"/>
        <end position="368"/>
    </location>
</feature>
<dbReference type="eggNOG" id="ENOG502S3N6">
    <property type="taxonomic scope" value="Eukaryota"/>
</dbReference>
<feature type="compositionally biased region" description="Low complexity" evidence="5">
    <location>
        <begin position="331"/>
        <end position="342"/>
    </location>
</feature>
<dbReference type="Pfam" id="PF25543">
    <property type="entry name" value="zf-CCCH_tandem"/>
    <property type="match status" value="1"/>
</dbReference>
<dbReference type="HOGENOM" id="CLU_031811_0_1_1"/>
<dbReference type="Proteomes" id="UP000007796">
    <property type="component" value="Unassembled WGS sequence"/>
</dbReference>
<dbReference type="InterPro" id="IPR036855">
    <property type="entry name" value="Znf_CCCH_sf"/>
</dbReference>
<dbReference type="RefSeq" id="XP_014173511.1">
    <property type="nucleotide sequence ID" value="XM_014318036.1"/>
</dbReference>
<organism evidence="8">
    <name type="scientific">Grosmannia clavigera (strain kw1407 / UAMH 11150)</name>
    <name type="common">Blue stain fungus</name>
    <name type="synonym">Graphiocladiella clavigera</name>
    <dbReference type="NCBI Taxonomy" id="655863"/>
    <lineage>
        <taxon>Eukaryota</taxon>
        <taxon>Fungi</taxon>
        <taxon>Dikarya</taxon>
        <taxon>Ascomycota</taxon>
        <taxon>Pezizomycotina</taxon>
        <taxon>Sordariomycetes</taxon>
        <taxon>Sordariomycetidae</taxon>
        <taxon>Ophiostomatales</taxon>
        <taxon>Ophiostomataceae</taxon>
        <taxon>Leptographium</taxon>
    </lineage>
</organism>
<dbReference type="PANTHER" id="PTHR37543:SF1">
    <property type="entry name" value="CCCH ZINC FINGER DNA BINDING PROTEIN (AFU_ORTHOLOGUE AFUA_5G12760)"/>
    <property type="match status" value="1"/>
</dbReference>
<dbReference type="InterPro" id="IPR000571">
    <property type="entry name" value="Znf_CCCH"/>
</dbReference>
<dbReference type="PANTHER" id="PTHR37543">
    <property type="entry name" value="CCCH ZINC FINGER DNA BINDING PROTEIN (AFU_ORTHOLOGUE AFUA_5G12760)"/>
    <property type="match status" value="1"/>
</dbReference>
<dbReference type="GO" id="GO:0008270">
    <property type="term" value="F:zinc ion binding"/>
    <property type="evidence" value="ECO:0007669"/>
    <property type="project" value="UniProtKB-KW"/>
</dbReference>
<dbReference type="OrthoDB" id="3512845at2759"/>
<dbReference type="Gene3D" id="6.10.250.3220">
    <property type="match status" value="1"/>
</dbReference>
<gene>
    <name evidence="7" type="ORF">CMQ_957</name>
</gene>
<keyword evidence="3 4" id="KW-0862">Zinc</keyword>
<evidence type="ECO:0000256" key="2">
    <source>
        <dbReference type="ARBA" id="ARBA00022771"/>
    </source>
</evidence>
<dbReference type="InterPro" id="IPR057654">
    <property type="entry name" value="Znf-CCCH_tandem"/>
</dbReference>
<proteinExistence type="predicted"/>
<keyword evidence="7" id="KW-0238">DNA-binding</keyword>
<accession>F0XD59</accession>
<name>F0XD59_GROCL</name>
<feature type="region of interest" description="Disordered" evidence="5">
    <location>
        <begin position="320"/>
        <end position="382"/>
    </location>
</feature>
<dbReference type="AlphaFoldDB" id="F0XD59"/>
<dbReference type="InParanoid" id="F0XD59"/>
<dbReference type="STRING" id="655863.F0XD59"/>
<keyword evidence="2 4" id="KW-0863">Zinc-finger</keyword>
<evidence type="ECO:0000313" key="8">
    <source>
        <dbReference type="Proteomes" id="UP000007796"/>
    </source>
</evidence>
<dbReference type="GO" id="GO:0003677">
    <property type="term" value="F:DNA binding"/>
    <property type="evidence" value="ECO:0007669"/>
    <property type="project" value="UniProtKB-KW"/>
</dbReference>
<evidence type="ECO:0000256" key="1">
    <source>
        <dbReference type="ARBA" id="ARBA00022723"/>
    </source>
</evidence>
<evidence type="ECO:0000256" key="4">
    <source>
        <dbReference type="PROSITE-ProRule" id="PRU00723"/>
    </source>
</evidence>
<sequence>MPDIVQQCLVAIASPAQDDAATMERLPVKAIDFDERFAMLRYYNDNSSSLIEDLITYCKRREASFMMEESQLRKDLHDAELDLKHATKSRRDLQEELRLRDVAIEELQKSNDILKVRTAGDAHTTFKEEFIKQGIEGGKKAASALRAAIASVAKRNINDQPDNIEVVATVYANLAGLAGAMRRAGWLASTDLMRDFTQGFTQTKASFDFIDVGYGKERADSKIRGKHGAASWHLKNPNCKMLALGISHDSGYAPFLDEIISVGQTRDRIVILEGSPTVPELVAAKVAIHKLTATVFHNEKLVAIERTVATSVQRPAAAAAVSVEQGRRDSSSSSSAAQATPQSTPPAPATIPTTVPPSYTTRTTATPKASPPPKLVFPSQTAKQLQQREAAAAATAMAAKRQAQAQWNPGPRGLDSPITYSMAVVESVRMRPHKLCNKFVLLRWCPKGDSCPYVHPTKPSADEVAALTYMSRVSPCTSGQDCDVDDCIYGHHCPSVQDGYCMHPYCKFEEHEHPPHTKFRSYSSRD</sequence>
<reference evidence="7 8" key="1">
    <citation type="journal article" date="2011" name="Proc. Natl. Acad. Sci. U.S.A.">
        <title>Genome and transcriptome analyses of the mountain pine beetle-fungal symbiont Grosmannia clavigera, a lodgepole pine pathogen.</title>
        <authorList>
            <person name="DiGuistini S."/>
            <person name="Wang Y."/>
            <person name="Liao N.Y."/>
            <person name="Taylor G."/>
            <person name="Tanguay P."/>
            <person name="Feau N."/>
            <person name="Henrissat B."/>
            <person name="Chan S.K."/>
            <person name="Hesse-Orce U."/>
            <person name="Alamouti S.M."/>
            <person name="Tsui C.K.M."/>
            <person name="Docking R.T."/>
            <person name="Levasseur A."/>
            <person name="Haridas S."/>
            <person name="Robertson G."/>
            <person name="Birol I."/>
            <person name="Holt R.A."/>
            <person name="Marra M.A."/>
            <person name="Hamelin R.C."/>
            <person name="Hirst M."/>
            <person name="Jones S.J.M."/>
            <person name="Bohlmann J."/>
            <person name="Breuil C."/>
        </authorList>
    </citation>
    <scope>NUCLEOTIDE SEQUENCE [LARGE SCALE GENOMIC DNA]</scope>
    <source>
        <strain evidence="8">kw1407 / UAMH 11150</strain>
    </source>
</reference>
<dbReference type="PROSITE" id="PS50103">
    <property type="entry name" value="ZF_C3H1"/>
    <property type="match status" value="1"/>
</dbReference>
<dbReference type="SUPFAM" id="SSF90229">
    <property type="entry name" value="CCCH zinc finger"/>
    <property type="match status" value="1"/>
</dbReference>
<feature type="domain" description="C3H1-type" evidence="6">
    <location>
        <begin position="430"/>
        <end position="458"/>
    </location>
</feature>
<evidence type="ECO:0000313" key="7">
    <source>
        <dbReference type="EMBL" id="EFX04029.1"/>
    </source>
</evidence>
<dbReference type="GeneID" id="25982093"/>
<keyword evidence="1 4" id="KW-0479">Metal-binding</keyword>
<keyword evidence="8" id="KW-1185">Reference proteome</keyword>